<dbReference type="Pfam" id="PF00535">
    <property type="entry name" value="Glycos_transf_2"/>
    <property type="match status" value="1"/>
</dbReference>
<dbReference type="InterPro" id="IPR001173">
    <property type="entry name" value="Glyco_trans_2-like"/>
</dbReference>
<evidence type="ECO:0000259" key="5">
    <source>
        <dbReference type="Pfam" id="PF00535"/>
    </source>
</evidence>
<protein>
    <submittedName>
        <fullName evidence="6">Glycosyltransferase</fullName>
    </submittedName>
</protein>
<keyword evidence="4" id="KW-1133">Transmembrane helix</keyword>
<keyword evidence="7" id="KW-1185">Reference proteome</keyword>
<evidence type="ECO:0000256" key="3">
    <source>
        <dbReference type="ARBA" id="ARBA00022679"/>
    </source>
</evidence>
<sequence>MKTFYFICVNYNNSHFTKLALASLDANALTSKACRIVTVVVDNASNDADFAKLKMICGQHENVVLIRSEVNAGYFGGLNIGLDSIDRKPGDLVMIGNNDLTFPPDFIETLVASNYPDDVYVVAPDVITADGYHQNPHCPRRVSKKRKFLYRLYFSHYWLGALMGFASAQLKALRGGRMNTLAGTSRYIHMGIGACYILTERYFQHFKRLDDSVFLYGEEALLAGQVMSVGGKTYYDAALTVHHAESATLSKLPSRTTYEFARASYPKYRQYL</sequence>
<evidence type="ECO:0000256" key="2">
    <source>
        <dbReference type="ARBA" id="ARBA00022676"/>
    </source>
</evidence>
<comment type="caution">
    <text evidence="6">The sequence shown here is derived from an EMBL/GenBank/DDBJ whole genome shotgun (WGS) entry which is preliminary data.</text>
</comment>
<organism evidence="6 7">
    <name type="scientific">Pseudoduganella ginsengisoli</name>
    <dbReference type="NCBI Taxonomy" id="1462440"/>
    <lineage>
        <taxon>Bacteria</taxon>
        <taxon>Pseudomonadati</taxon>
        <taxon>Pseudomonadota</taxon>
        <taxon>Betaproteobacteria</taxon>
        <taxon>Burkholderiales</taxon>
        <taxon>Oxalobacteraceae</taxon>
        <taxon>Telluria group</taxon>
        <taxon>Pseudoduganella</taxon>
    </lineage>
</organism>
<dbReference type="RefSeq" id="WP_155436950.1">
    <property type="nucleotide sequence ID" value="NZ_WNLA01000001.1"/>
</dbReference>
<evidence type="ECO:0000256" key="4">
    <source>
        <dbReference type="SAM" id="Phobius"/>
    </source>
</evidence>
<dbReference type="PANTHER" id="PTHR43179">
    <property type="entry name" value="RHAMNOSYLTRANSFERASE WBBL"/>
    <property type="match status" value="1"/>
</dbReference>
<dbReference type="AlphaFoldDB" id="A0A6L6PSN5"/>
<evidence type="ECO:0000256" key="1">
    <source>
        <dbReference type="ARBA" id="ARBA00006739"/>
    </source>
</evidence>
<keyword evidence="3 6" id="KW-0808">Transferase</keyword>
<dbReference type="PANTHER" id="PTHR43179:SF12">
    <property type="entry name" value="GALACTOFURANOSYLTRANSFERASE GLFT2"/>
    <property type="match status" value="1"/>
</dbReference>
<keyword evidence="4" id="KW-0812">Transmembrane</keyword>
<reference evidence="6 7" key="1">
    <citation type="submission" date="2019-11" db="EMBL/GenBank/DDBJ databases">
        <title>Type strains purchased from KCTC, JCM and DSMZ.</title>
        <authorList>
            <person name="Lu H."/>
        </authorList>
    </citation>
    <scope>NUCLEOTIDE SEQUENCE [LARGE SCALE GENOMIC DNA]</scope>
    <source>
        <strain evidence="6 7">KCTC 42409</strain>
    </source>
</reference>
<name>A0A6L6PSN5_9BURK</name>
<feature type="domain" description="Glycosyltransferase 2-like" evidence="5">
    <location>
        <begin position="7"/>
        <end position="139"/>
    </location>
</feature>
<dbReference type="Proteomes" id="UP000484015">
    <property type="component" value="Unassembled WGS sequence"/>
</dbReference>
<evidence type="ECO:0000313" key="7">
    <source>
        <dbReference type="Proteomes" id="UP000484015"/>
    </source>
</evidence>
<evidence type="ECO:0000313" key="6">
    <source>
        <dbReference type="EMBL" id="MTW00520.1"/>
    </source>
</evidence>
<dbReference type="GO" id="GO:0016757">
    <property type="term" value="F:glycosyltransferase activity"/>
    <property type="evidence" value="ECO:0007669"/>
    <property type="project" value="UniProtKB-KW"/>
</dbReference>
<dbReference type="SUPFAM" id="SSF53448">
    <property type="entry name" value="Nucleotide-diphospho-sugar transferases"/>
    <property type="match status" value="1"/>
</dbReference>
<comment type="similarity">
    <text evidence="1">Belongs to the glycosyltransferase 2 family.</text>
</comment>
<dbReference type="Gene3D" id="3.90.550.10">
    <property type="entry name" value="Spore Coat Polysaccharide Biosynthesis Protein SpsA, Chain A"/>
    <property type="match status" value="1"/>
</dbReference>
<accession>A0A6L6PSN5</accession>
<feature type="transmembrane region" description="Helical" evidence="4">
    <location>
        <begin position="148"/>
        <end position="168"/>
    </location>
</feature>
<proteinExistence type="inferred from homology"/>
<keyword evidence="2" id="KW-0328">Glycosyltransferase</keyword>
<gene>
    <name evidence="6" type="ORF">GM668_00305</name>
</gene>
<dbReference type="EMBL" id="WNLA01000001">
    <property type="protein sequence ID" value="MTW00520.1"/>
    <property type="molecule type" value="Genomic_DNA"/>
</dbReference>
<keyword evidence="4" id="KW-0472">Membrane</keyword>
<dbReference type="OrthoDB" id="9771846at2"/>
<dbReference type="InterPro" id="IPR029044">
    <property type="entry name" value="Nucleotide-diphossugar_trans"/>
</dbReference>